<accession>A0A0E9R8H5</accession>
<feature type="region of interest" description="Disordered" evidence="1">
    <location>
        <begin position="1"/>
        <end position="28"/>
    </location>
</feature>
<evidence type="ECO:0000313" key="2">
    <source>
        <dbReference type="EMBL" id="JAH25399.1"/>
    </source>
</evidence>
<reference evidence="2" key="2">
    <citation type="journal article" date="2015" name="Fish Shellfish Immunol.">
        <title>Early steps in the European eel (Anguilla anguilla)-Vibrio vulnificus interaction in the gills: Role of the RtxA13 toxin.</title>
        <authorList>
            <person name="Callol A."/>
            <person name="Pajuelo D."/>
            <person name="Ebbesson L."/>
            <person name="Teles M."/>
            <person name="MacKenzie S."/>
            <person name="Amaro C."/>
        </authorList>
    </citation>
    <scope>NUCLEOTIDE SEQUENCE</scope>
</reference>
<dbReference type="EMBL" id="GBXM01083309">
    <property type="protein sequence ID" value="JAH25268.1"/>
    <property type="molecule type" value="Transcribed_RNA"/>
</dbReference>
<evidence type="ECO:0000256" key="1">
    <source>
        <dbReference type="SAM" id="MobiDB-lite"/>
    </source>
</evidence>
<protein>
    <submittedName>
        <fullName evidence="2">Uncharacterized protein</fullName>
    </submittedName>
</protein>
<proteinExistence type="predicted"/>
<dbReference type="AlphaFoldDB" id="A0A0E9R8H5"/>
<sequence length="28" mass="3407">MLIRQGVGPHTLRQRYRSRRAQRDCSHK</sequence>
<dbReference type="EMBL" id="GBXM01083178">
    <property type="protein sequence ID" value="JAH25399.1"/>
    <property type="molecule type" value="Transcribed_RNA"/>
</dbReference>
<reference evidence="2" key="1">
    <citation type="submission" date="2014-11" db="EMBL/GenBank/DDBJ databases">
        <authorList>
            <person name="Amaro Gonzalez C."/>
        </authorList>
    </citation>
    <scope>NUCLEOTIDE SEQUENCE</scope>
</reference>
<organism evidence="2">
    <name type="scientific">Anguilla anguilla</name>
    <name type="common">European freshwater eel</name>
    <name type="synonym">Muraena anguilla</name>
    <dbReference type="NCBI Taxonomy" id="7936"/>
    <lineage>
        <taxon>Eukaryota</taxon>
        <taxon>Metazoa</taxon>
        <taxon>Chordata</taxon>
        <taxon>Craniata</taxon>
        <taxon>Vertebrata</taxon>
        <taxon>Euteleostomi</taxon>
        <taxon>Actinopterygii</taxon>
        <taxon>Neopterygii</taxon>
        <taxon>Teleostei</taxon>
        <taxon>Anguilliformes</taxon>
        <taxon>Anguillidae</taxon>
        <taxon>Anguilla</taxon>
    </lineage>
</organism>
<name>A0A0E9R8H5_ANGAN</name>